<dbReference type="STRING" id="553973.CLOHYLEM_05580"/>
<dbReference type="EMBL" id="ABYI02000020">
    <property type="protein sequence ID" value="EEG74321.1"/>
    <property type="molecule type" value="Genomic_DNA"/>
</dbReference>
<keyword evidence="7" id="KW-1185">Reference proteome</keyword>
<dbReference type="EC" id="2.7.1.-" evidence="6"/>
<evidence type="ECO:0000313" key="6">
    <source>
        <dbReference type="EMBL" id="EEG74321.1"/>
    </source>
</evidence>
<keyword evidence="3 6" id="KW-0418">Kinase</keyword>
<dbReference type="Pfam" id="PF02733">
    <property type="entry name" value="Dak1"/>
    <property type="match status" value="1"/>
</dbReference>
<dbReference type="Gene3D" id="3.30.1180.20">
    <property type="entry name" value="Dihydroxyacetone kinase, domain 2"/>
    <property type="match status" value="1"/>
</dbReference>
<dbReference type="GO" id="GO:0005524">
    <property type="term" value="F:ATP binding"/>
    <property type="evidence" value="ECO:0007669"/>
    <property type="project" value="UniProtKB-KW"/>
</dbReference>
<dbReference type="Gene3D" id="3.40.50.10440">
    <property type="entry name" value="Dihydroxyacetone kinase, domain 1"/>
    <property type="match status" value="1"/>
</dbReference>
<dbReference type="NCBIfam" id="TIGR02363">
    <property type="entry name" value="dhaK1"/>
    <property type="match status" value="1"/>
</dbReference>
<evidence type="ECO:0000256" key="2">
    <source>
        <dbReference type="ARBA" id="ARBA00022741"/>
    </source>
</evidence>
<name>C0C0I4_9FIRM</name>
<evidence type="ECO:0000256" key="1">
    <source>
        <dbReference type="ARBA" id="ARBA00022679"/>
    </source>
</evidence>
<evidence type="ECO:0000256" key="4">
    <source>
        <dbReference type="ARBA" id="ARBA00022840"/>
    </source>
</evidence>
<evidence type="ECO:0000313" key="7">
    <source>
        <dbReference type="Proteomes" id="UP000004893"/>
    </source>
</evidence>
<comment type="caution">
    <text evidence="6">The sequence shown here is derived from an EMBL/GenBank/DDBJ whole genome shotgun (WGS) entry which is preliminary data.</text>
</comment>
<protein>
    <submittedName>
        <fullName evidence="6">Dihydroxyacetone kinase, DhaK subunit</fullName>
        <ecNumber evidence="6">2.7.1.-</ecNumber>
    </submittedName>
</protein>
<dbReference type="GO" id="GO:0019563">
    <property type="term" value="P:glycerol catabolic process"/>
    <property type="evidence" value="ECO:0007669"/>
    <property type="project" value="TreeGrafter"/>
</dbReference>
<reference evidence="6" key="1">
    <citation type="submission" date="2009-02" db="EMBL/GenBank/DDBJ databases">
        <authorList>
            <person name="Fulton L."/>
            <person name="Clifton S."/>
            <person name="Fulton B."/>
            <person name="Xu J."/>
            <person name="Minx P."/>
            <person name="Pepin K.H."/>
            <person name="Johnson M."/>
            <person name="Bhonagiri V."/>
            <person name="Nash W.E."/>
            <person name="Mardis E.R."/>
            <person name="Wilson R.K."/>
        </authorList>
    </citation>
    <scope>NUCLEOTIDE SEQUENCE [LARGE SCALE GENOMIC DNA]</scope>
    <source>
        <strain evidence="6">DSM 15053</strain>
    </source>
</reference>
<evidence type="ECO:0000256" key="3">
    <source>
        <dbReference type="ARBA" id="ARBA00022777"/>
    </source>
</evidence>
<keyword evidence="1 6" id="KW-0808">Transferase</keyword>
<dbReference type="FunFam" id="3.40.50.10440:FF:000001">
    <property type="entry name" value="Dihydroxyacetone kinase, DhaK subunit"/>
    <property type="match status" value="1"/>
</dbReference>
<dbReference type="eggNOG" id="COG2376">
    <property type="taxonomic scope" value="Bacteria"/>
</dbReference>
<dbReference type="PROSITE" id="PS51481">
    <property type="entry name" value="DHAK"/>
    <property type="match status" value="1"/>
</dbReference>
<dbReference type="PANTHER" id="PTHR28629">
    <property type="entry name" value="TRIOKINASE/FMN CYCLASE"/>
    <property type="match status" value="1"/>
</dbReference>
<dbReference type="GO" id="GO:0004371">
    <property type="term" value="F:glycerone kinase activity"/>
    <property type="evidence" value="ECO:0007669"/>
    <property type="project" value="InterPro"/>
</dbReference>
<organism evidence="6 7">
    <name type="scientific">[Clostridium] hylemonae DSM 15053</name>
    <dbReference type="NCBI Taxonomy" id="553973"/>
    <lineage>
        <taxon>Bacteria</taxon>
        <taxon>Bacillati</taxon>
        <taxon>Bacillota</taxon>
        <taxon>Clostridia</taxon>
        <taxon>Lachnospirales</taxon>
        <taxon>Lachnospiraceae</taxon>
    </lineage>
</organism>
<dbReference type="InterPro" id="IPR004006">
    <property type="entry name" value="DhaK_dom"/>
</dbReference>
<dbReference type="PANTHER" id="PTHR28629:SF4">
    <property type="entry name" value="TRIOKINASE_FMN CYCLASE"/>
    <property type="match status" value="1"/>
</dbReference>
<dbReference type="Proteomes" id="UP000004893">
    <property type="component" value="Unassembled WGS sequence"/>
</dbReference>
<dbReference type="HOGENOM" id="CLU_017054_0_0_9"/>
<dbReference type="GO" id="GO:0005829">
    <property type="term" value="C:cytosol"/>
    <property type="evidence" value="ECO:0007669"/>
    <property type="project" value="TreeGrafter"/>
</dbReference>
<dbReference type="InterPro" id="IPR012736">
    <property type="entry name" value="DhaK_1"/>
</dbReference>
<dbReference type="InterPro" id="IPR050861">
    <property type="entry name" value="Dihydroxyacetone_Kinase"/>
</dbReference>
<reference evidence="6" key="2">
    <citation type="submission" date="2013-06" db="EMBL/GenBank/DDBJ databases">
        <title>Draft genome sequence of Clostridium hylemonae (DSM 15053).</title>
        <authorList>
            <person name="Sudarsanam P."/>
            <person name="Ley R."/>
            <person name="Guruge J."/>
            <person name="Turnbaugh P.J."/>
            <person name="Mahowald M."/>
            <person name="Liep D."/>
            <person name="Gordon J."/>
        </authorList>
    </citation>
    <scope>NUCLEOTIDE SEQUENCE</scope>
    <source>
        <strain evidence="6">DSM 15053</strain>
    </source>
</reference>
<keyword evidence="2" id="KW-0547">Nucleotide-binding</keyword>
<keyword evidence="4" id="KW-0067">ATP-binding</keyword>
<proteinExistence type="predicted"/>
<dbReference type="FunFam" id="3.30.1180.20:FF:000001">
    <property type="entry name" value="Dihydroxyacetone kinase 1"/>
    <property type="match status" value="1"/>
</dbReference>
<sequence>MQVKRRVIIMKKIINDPQKVVEEMLEGIQAANPDVCYIENMGVIARRTKTGRVGVVSGGGSGHEPMHAGYVGEGMLDAAVSGNVFASPDPERILAGIKAADSGKGVLLIITNYSGDCMNFSMAAELANMEGISTASVIVRDDVSVKDSTTSTGRRGIAGTILVHKVAGAAAAAGHSLEEVRRLAQKAADNVRTMGMAMSSCTIPAIGRPGFELADDEVELGMGIHGEPGVKRVKLMSAKETARVLLSRILNDLKETGSEFALMVNGLGGTPLMELYILNREAHIFLKSMGVKIHETFVGNYITSLEMAGCSLTLMRLDEEMKPLLEAPCDTMAWKRRA</sequence>
<accession>C0C0I4</accession>
<dbReference type="AlphaFoldDB" id="C0C0I4"/>
<evidence type="ECO:0000259" key="5">
    <source>
        <dbReference type="PROSITE" id="PS51481"/>
    </source>
</evidence>
<gene>
    <name evidence="6" type="primary">dhaK</name>
    <name evidence="6" type="ORF">CLOHYLEM_05580</name>
</gene>
<feature type="domain" description="DhaK" evidence="5">
    <location>
        <begin position="16"/>
        <end position="334"/>
    </location>
</feature>
<dbReference type="SUPFAM" id="SSF82549">
    <property type="entry name" value="DAK1/DegV-like"/>
    <property type="match status" value="1"/>
</dbReference>